<organism evidence="2 3">
    <name type="scientific">Anopheles farauti</name>
    <dbReference type="NCBI Taxonomy" id="69004"/>
    <lineage>
        <taxon>Eukaryota</taxon>
        <taxon>Metazoa</taxon>
        <taxon>Ecdysozoa</taxon>
        <taxon>Arthropoda</taxon>
        <taxon>Hexapoda</taxon>
        <taxon>Insecta</taxon>
        <taxon>Pterygota</taxon>
        <taxon>Neoptera</taxon>
        <taxon>Endopterygota</taxon>
        <taxon>Diptera</taxon>
        <taxon>Nematocera</taxon>
        <taxon>Culicoidea</taxon>
        <taxon>Culicidae</taxon>
        <taxon>Anophelinae</taxon>
        <taxon>Anopheles</taxon>
    </lineage>
</organism>
<dbReference type="VEuPathDB" id="VectorBase:AFAF018808"/>
<protein>
    <submittedName>
        <fullName evidence="2">Uncharacterized protein</fullName>
    </submittedName>
</protein>
<proteinExistence type="predicted"/>
<dbReference type="Proteomes" id="UP000075886">
    <property type="component" value="Unassembled WGS sequence"/>
</dbReference>
<feature type="transmembrane region" description="Helical" evidence="1">
    <location>
        <begin position="123"/>
        <end position="152"/>
    </location>
</feature>
<keyword evidence="1" id="KW-0472">Membrane</keyword>
<evidence type="ECO:0000313" key="3">
    <source>
        <dbReference type="Proteomes" id="UP000075886"/>
    </source>
</evidence>
<dbReference type="AlphaFoldDB" id="A0A182QXG0"/>
<keyword evidence="3" id="KW-1185">Reference proteome</keyword>
<reference evidence="2" key="2">
    <citation type="submission" date="2020-05" db="UniProtKB">
        <authorList>
            <consortium name="EnsemblMetazoa"/>
        </authorList>
    </citation>
    <scope>IDENTIFICATION</scope>
    <source>
        <strain evidence="2">FAR1</strain>
    </source>
</reference>
<evidence type="ECO:0000256" key="1">
    <source>
        <dbReference type="SAM" id="Phobius"/>
    </source>
</evidence>
<dbReference type="EnsemblMetazoa" id="AFAF018808-RA">
    <property type="protein sequence ID" value="AFAF018808-PA"/>
    <property type="gene ID" value="AFAF018808"/>
</dbReference>
<evidence type="ECO:0000313" key="2">
    <source>
        <dbReference type="EnsemblMetazoa" id="AFAF018808-PA"/>
    </source>
</evidence>
<name>A0A182QXG0_9DIPT</name>
<reference evidence="3" key="1">
    <citation type="submission" date="2014-01" db="EMBL/GenBank/DDBJ databases">
        <title>The Genome Sequence of Anopheles farauti FAR1 (V2).</title>
        <authorList>
            <consortium name="The Broad Institute Genomics Platform"/>
            <person name="Neafsey D.E."/>
            <person name="Besansky N."/>
            <person name="Howell P."/>
            <person name="Walton C."/>
            <person name="Young S.K."/>
            <person name="Zeng Q."/>
            <person name="Gargeya S."/>
            <person name="Fitzgerald M."/>
            <person name="Haas B."/>
            <person name="Abouelleil A."/>
            <person name="Allen A.W."/>
            <person name="Alvarado L."/>
            <person name="Arachchi H.M."/>
            <person name="Berlin A.M."/>
            <person name="Chapman S.B."/>
            <person name="Gainer-Dewar J."/>
            <person name="Goldberg J."/>
            <person name="Griggs A."/>
            <person name="Gujja S."/>
            <person name="Hansen M."/>
            <person name="Howarth C."/>
            <person name="Imamovic A."/>
            <person name="Ireland A."/>
            <person name="Larimer J."/>
            <person name="McCowan C."/>
            <person name="Murphy C."/>
            <person name="Pearson M."/>
            <person name="Poon T.W."/>
            <person name="Priest M."/>
            <person name="Roberts A."/>
            <person name="Saif S."/>
            <person name="Shea T."/>
            <person name="Sisk P."/>
            <person name="Sykes S."/>
            <person name="Wortman J."/>
            <person name="Nusbaum C."/>
            <person name="Birren B."/>
        </authorList>
    </citation>
    <scope>NUCLEOTIDE SEQUENCE [LARGE SCALE GENOMIC DNA]</scope>
    <source>
        <strain evidence="3">FAR1</strain>
    </source>
</reference>
<dbReference type="EMBL" id="AXCN02001041">
    <property type="status" value="NOT_ANNOTATED_CDS"/>
    <property type="molecule type" value="Genomic_DNA"/>
</dbReference>
<accession>A0A182QXG0</accession>
<keyword evidence="1" id="KW-0812">Transmembrane</keyword>
<sequence>MAVPSRSATVTWPRAIVPVLTRSRSLRWKRLLRPRHDVHTLSSSTTRKSDSRWCSDTTTSATGSCSLTAARRPSSSKRSTSRFSTTLTHCHQHHSIDHSGRVQWKVWPLDGARALLCMCVCSVHILCVCTCAYVCLSVFTGGGVGVVVYLWVCCATHREKDTSCVVSFLYRLRKRTRSTVL</sequence>
<keyword evidence="1" id="KW-1133">Transmembrane helix</keyword>